<gene>
    <name evidence="18" type="primary">guaB</name>
    <name evidence="18" type="ORF">D6D85_11375</name>
</gene>
<feature type="binding site" evidence="12">
    <location>
        <begin position="247"/>
        <end position="249"/>
    </location>
    <ligand>
        <name>NAD(+)</name>
        <dbReference type="ChEBI" id="CHEBI:57540"/>
    </ligand>
</feature>
<keyword evidence="4 16" id="KW-0332">GMP biosynthesis</keyword>
<protein>
    <recommendedName>
        <fullName evidence="16">Inosine-5'-monophosphate dehydrogenase</fullName>
        <ecNumber evidence="16">1.1.1.205</ecNumber>
    </recommendedName>
</protein>
<dbReference type="SMART" id="SM00116">
    <property type="entry name" value="CBS"/>
    <property type="match status" value="2"/>
</dbReference>
<dbReference type="InterPro" id="IPR015875">
    <property type="entry name" value="IMP_DH/GMP_Rdtase_CS"/>
</dbReference>
<dbReference type="EMBL" id="RCOS01000129">
    <property type="protein sequence ID" value="RSN73088.1"/>
    <property type="molecule type" value="Genomic_DNA"/>
</dbReference>
<feature type="binding site" evidence="12">
    <location>
        <begin position="297"/>
        <end position="299"/>
    </location>
    <ligand>
        <name>NAD(+)</name>
        <dbReference type="ChEBI" id="CHEBI:57540"/>
    </ligand>
</feature>
<dbReference type="PANTHER" id="PTHR11911:SF111">
    <property type="entry name" value="INOSINE-5'-MONOPHOSPHATE DEHYDROGENASE"/>
    <property type="match status" value="1"/>
</dbReference>
<evidence type="ECO:0000256" key="16">
    <source>
        <dbReference type="RuleBase" id="RU003928"/>
    </source>
</evidence>
<dbReference type="GO" id="GO:0046872">
    <property type="term" value="F:metal ion binding"/>
    <property type="evidence" value="ECO:0007669"/>
    <property type="project" value="UniProtKB-KW"/>
</dbReference>
<proteinExistence type="inferred from homology"/>
<keyword evidence="3 16" id="KW-0479">Metal-binding</keyword>
<dbReference type="RefSeq" id="WP_125672077.1">
    <property type="nucleotide sequence ID" value="NZ_RCOS01000129.1"/>
</dbReference>
<accession>A0A3R9QTT0</accession>
<evidence type="ECO:0000313" key="18">
    <source>
        <dbReference type="EMBL" id="RSN73088.1"/>
    </source>
</evidence>
<feature type="domain" description="CBS" evidence="17">
    <location>
        <begin position="157"/>
        <end position="213"/>
    </location>
</feature>
<dbReference type="Proteomes" id="UP000277582">
    <property type="component" value="Unassembled WGS sequence"/>
</dbReference>
<keyword evidence="6 13" id="KW-0630">Potassium</keyword>
<keyword evidence="7 15" id="KW-0560">Oxidoreductase</keyword>
<evidence type="ECO:0000256" key="7">
    <source>
        <dbReference type="ARBA" id="ARBA00023002"/>
    </source>
</evidence>
<comment type="similarity">
    <text evidence="2 15">Belongs to the IMPDH/GMPR family.</text>
</comment>
<keyword evidence="8 12" id="KW-0520">NAD</keyword>
<evidence type="ECO:0000256" key="6">
    <source>
        <dbReference type="ARBA" id="ARBA00022958"/>
    </source>
</evidence>
<dbReference type="CDD" id="cd04601">
    <property type="entry name" value="CBS_pair_IMPDH"/>
    <property type="match status" value="1"/>
</dbReference>
<dbReference type="PROSITE" id="PS51371">
    <property type="entry name" value="CBS"/>
    <property type="match status" value="2"/>
</dbReference>
<dbReference type="GO" id="GO:0006177">
    <property type="term" value="P:GMP biosynthetic process"/>
    <property type="evidence" value="ECO:0007669"/>
    <property type="project" value="UniProtKB-KW"/>
</dbReference>
<dbReference type="FunFam" id="3.20.20.70:FF:000424">
    <property type="entry name" value="Inosine-5'-monophosphate dehydrogenase 2"/>
    <property type="match status" value="1"/>
</dbReference>
<keyword evidence="19" id="KW-1185">Reference proteome</keyword>
<keyword evidence="9 14" id="KW-0129">CBS domain</keyword>
<dbReference type="EC" id="1.1.1.205" evidence="16"/>
<name>A0A3R9QTT0_9CREN</name>
<dbReference type="OrthoDB" id="21361at2157"/>
<dbReference type="Gene3D" id="3.20.20.70">
    <property type="entry name" value="Aldolase class I"/>
    <property type="match status" value="1"/>
</dbReference>
<evidence type="ECO:0000256" key="5">
    <source>
        <dbReference type="ARBA" id="ARBA00022755"/>
    </source>
</evidence>
<feature type="binding site" description="in other chain" evidence="13">
    <location>
        <position position="301"/>
    </location>
    <ligand>
        <name>K(+)</name>
        <dbReference type="ChEBI" id="CHEBI:29103"/>
        <note>ligand shared between two tetrameric partners</note>
    </ligand>
</feature>
<evidence type="ECO:0000256" key="10">
    <source>
        <dbReference type="ARBA" id="ARBA00048028"/>
    </source>
</evidence>
<feature type="active site" description="Thioimidate intermediate" evidence="11">
    <location>
        <position position="304"/>
    </location>
</feature>
<dbReference type="SUPFAM" id="SSF54631">
    <property type="entry name" value="CBS-domain pair"/>
    <property type="match status" value="1"/>
</dbReference>
<dbReference type="Pfam" id="PF00571">
    <property type="entry name" value="CBS"/>
    <property type="match status" value="2"/>
</dbReference>
<dbReference type="Pfam" id="PF00478">
    <property type="entry name" value="IMPDH"/>
    <property type="match status" value="1"/>
</dbReference>
<dbReference type="CDD" id="cd00381">
    <property type="entry name" value="IMPDH"/>
    <property type="match status" value="1"/>
</dbReference>
<dbReference type="AlphaFoldDB" id="A0A3R9QTT0"/>
<feature type="domain" description="CBS" evidence="17">
    <location>
        <begin position="99"/>
        <end position="156"/>
    </location>
</feature>
<dbReference type="PROSITE" id="PS00487">
    <property type="entry name" value="IMP_DH_GMP_RED"/>
    <property type="match status" value="1"/>
</dbReference>
<sequence>MREFLSKITNSLDAIGFDDLILLPGMSSVEPSEVDLSTRASKGIWMKVPFISSPMDTVTESEMAIAMARSGGIGIIHRNCSKEEQVEMVKRVKRAESFIIRDVITIDPRSTIKEAAEIMEKNRISGLPVVEEGKLVGIITGRDVRFADPSLRVADVMTRDVITAKEGIKMEEAEELMKSHKIEKLPVVDEEGRLKGLITYKDIALRGRYGNATRDEHGRLRVGAAISPFDLERAKELSKIADLLVIDVAHFHSLRVMEATKKLLKEVDVDVVAGNIGTYEAAVDIISSMDVAGLRVGIGSGSVCTTMEVTGVGAPTPFAVAQVADAVKEMGADVPIIADGGIRGAGDIAISLALGASSVMMGYIFAGCRESPGELISIGSRYYKRHRGMGSEAARKKRMALDRYSQPAKGMPEGIEAFVPYRGEVNMVVEELSTALKAAFGYAGASSIEELWRKARLARKTPHTHERARDLIIPT</sequence>
<evidence type="ECO:0000313" key="19">
    <source>
        <dbReference type="Proteomes" id="UP000277582"/>
    </source>
</evidence>
<dbReference type="InterPro" id="IPR046342">
    <property type="entry name" value="CBS_dom_sf"/>
</dbReference>
<comment type="caution">
    <text evidence="18">The sequence shown here is derived from an EMBL/GenBank/DDBJ whole genome shotgun (WGS) entry which is preliminary data.</text>
</comment>
<dbReference type="PIRSF" id="PIRSF000130">
    <property type="entry name" value="IMPDH"/>
    <property type="match status" value="1"/>
</dbReference>
<evidence type="ECO:0000256" key="12">
    <source>
        <dbReference type="PIRSR" id="PIRSR000130-3"/>
    </source>
</evidence>
<reference evidence="18 19" key="1">
    <citation type="submission" date="2018-10" db="EMBL/GenBank/DDBJ databases">
        <title>Co-occurring genomic capacity for anaerobic methane metabolism and dissimilatory sulfite reduction discovered in the Korarchaeota.</title>
        <authorList>
            <person name="Mckay L.J."/>
            <person name="Dlakic M."/>
            <person name="Fields M.W."/>
            <person name="Delmont T.O."/>
            <person name="Eren A.M."/>
            <person name="Jay Z.J."/>
            <person name="Klingelsmith K.B."/>
            <person name="Rusch D.B."/>
            <person name="Inskeep W.P."/>
        </authorList>
    </citation>
    <scope>NUCLEOTIDE SEQUENCE [LARGE SCALE GENOMIC DNA]</scope>
    <source>
        <strain evidence="18 19">MDKW</strain>
    </source>
</reference>
<feature type="binding site" description="in other chain" evidence="13">
    <location>
        <position position="299"/>
    </location>
    <ligand>
        <name>K(+)</name>
        <dbReference type="ChEBI" id="CHEBI:29103"/>
        <note>ligand shared between two tetrameric partners</note>
    </ligand>
</feature>
<dbReference type="InterPro" id="IPR013785">
    <property type="entry name" value="Aldolase_TIM"/>
</dbReference>
<dbReference type="GO" id="GO:0003938">
    <property type="term" value="F:IMP dehydrogenase activity"/>
    <property type="evidence" value="ECO:0007669"/>
    <property type="project" value="UniProtKB-EC"/>
</dbReference>
<evidence type="ECO:0000256" key="4">
    <source>
        <dbReference type="ARBA" id="ARBA00022749"/>
    </source>
</evidence>
<comment type="cofactor">
    <cofactor evidence="1">
        <name>K(+)</name>
        <dbReference type="ChEBI" id="CHEBI:29103"/>
    </cofactor>
</comment>
<dbReference type="SMART" id="SM01240">
    <property type="entry name" value="IMPDH"/>
    <property type="match status" value="1"/>
</dbReference>
<dbReference type="InterPro" id="IPR000644">
    <property type="entry name" value="CBS_dom"/>
</dbReference>
<dbReference type="InterPro" id="IPR001093">
    <property type="entry name" value="IMP_DH_GMPRt"/>
</dbReference>
<dbReference type="GO" id="GO:0006183">
    <property type="term" value="P:GTP biosynthetic process"/>
    <property type="evidence" value="ECO:0007669"/>
    <property type="project" value="TreeGrafter"/>
</dbReference>
<evidence type="ECO:0000259" key="17">
    <source>
        <dbReference type="PROSITE" id="PS51371"/>
    </source>
</evidence>
<keyword evidence="5 16" id="KW-0658">Purine biosynthesis</keyword>
<evidence type="ECO:0000256" key="9">
    <source>
        <dbReference type="ARBA" id="ARBA00023122"/>
    </source>
</evidence>
<dbReference type="InterPro" id="IPR005990">
    <property type="entry name" value="IMP_DH"/>
</dbReference>
<dbReference type="NCBIfam" id="TIGR01302">
    <property type="entry name" value="IMP_dehydrog"/>
    <property type="match status" value="1"/>
</dbReference>
<evidence type="ECO:0000256" key="13">
    <source>
        <dbReference type="PIRSR" id="PIRSR000130-4"/>
    </source>
</evidence>
<comment type="catalytic activity">
    <reaction evidence="10 16">
        <text>IMP + NAD(+) + H2O = XMP + NADH + H(+)</text>
        <dbReference type="Rhea" id="RHEA:11708"/>
        <dbReference type="ChEBI" id="CHEBI:15377"/>
        <dbReference type="ChEBI" id="CHEBI:15378"/>
        <dbReference type="ChEBI" id="CHEBI:57464"/>
        <dbReference type="ChEBI" id="CHEBI:57540"/>
        <dbReference type="ChEBI" id="CHEBI:57945"/>
        <dbReference type="ChEBI" id="CHEBI:58053"/>
        <dbReference type="EC" id="1.1.1.205"/>
    </reaction>
</comment>
<comment type="pathway">
    <text evidence="16">Purine metabolism; XMP biosynthesis via de novo pathway; XMP from IMP: step 1/1.</text>
</comment>
<dbReference type="UniPathway" id="UPA00601">
    <property type="reaction ID" value="UER00295"/>
</dbReference>
<evidence type="ECO:0000256" key="8">
    <source>
        <dbReference type="ARBA" id="ARBA00023027"/>
    </source>
</evidence>
<evidence type="ECO:0000256" key="15">
    <source>
        <dbReference type="RuleBase" id="RU003927"/>
    </source>
</evidence>
<evidence type="ECO:0000256" key="3">
    <source>
        <dbReference type="ARBA" id="ARBA00022723"/>
    </source>
</evidence>
<evidence type="ECO:0000256" key="14">
    <source>
        <dbReference type="PROSITE-ProRule" id="PRU00703"/>
    </source>
</evidence>
<evidence type="ECO:0000256" key="11">
    <source>
        <dbReference type="PIRSR" id="PIRSR000130-1"/>
    </source>
</evidence>
<dbReference type="PANTHER" id="PTHR11911">
    <property type="entry name" value="INOSINE-5-MONOPHOSPHATE DEHYDROGENASE RELATED"/>
    <property type="match status" value="1"/>
</dbReference>
<feature type="active site" description="Proton acceptor" evidence="11">
    <location>
        <position position="403"/>
    </location>
</feature>
<dbReference type="SUPFAM" id="SSF51412">
    <property type="entry name" value="Inosine monophosphate dehydrogenase (IMPDH)"/>
    <property type="match status" value="1"/>
</dbReference>
<evidence type="ECO:0000256" key="2">
    <source>
        <dbReference type="ARBA" id="ARBA00005502"/>
    </source>
</evidence>
<organism evidence="18 19">
    <name type="scientific">Candidatus Methanodesulfokora washburnensis</name>
    <dbReference type="NCBI Taxonomy" id="2478471"/>
    <lineage>
        <taxon>Archaea</taxon>
        <taxon>Thermoproteota</taxon>
        <taxon>Candidatus Korarchaeia</taxon>
        <taxon>Candidatus Korarchaeia incertae sedis</taxon>
        <taxon>Candidatus Methanodesulfokora</taxon>
    </lineage>
</organism>
<feature type="binding site" description="in other chain" evidence="13">
    <location>
        <position position="304"/>
    </location>
    <ligand>
        <name>K(+)</name>
        <dbReference type="ChEBI" id="CHEBI:29103"/>
        <note>ligand shared between two tetrameric partners</note>
    </ligand>
</feature>
<evidence type="ECO:0000256" key="1">
    <source>
        <dbReference type="ARBA" id="ARBA00001958"/>
    </source>
</evidence>